<sequence>MVWSRRQLLQFLGYGGLGLVANGLLNSPRKVKAQSPQTSLTMQLDWKFNVQFAGLLLAKGAELYADQGLDVTLMPWESGVVVPDKVAADPTVIGCAEQNLILAAQAAGAPIKAVATMFQASPLGLMTLPDAQIATLDDLRGKKVGMHVDGLAVMALVQGVNELASDAIEVVEIPYENKYDLLLSGELAAIQCYAVDEPIGFASQYEIEPSVLKLADYGYEAYAQVIFAHNDLIESSPEQLSNFLQATFNGWSIALSDIPAAAAAVVARYVEPGSKYEDVDYQTQSLSLIADYMLRGIEPAALGTIDRDRWQLMAERFAEYRIIEQAPQLQNSLTAELWS</sequence>
<evidence type="ECO:0000313" key="13">
    <source>
        <dbReference type="EMBL" id="KPQ36054.1"/>
    </source>
</evidence>
<evidence type="ECO:0000256" key="5">
    <source>
        <dbReference type="ARBA" id="ARBA00022679"/>
    </source>
</evidence>
<dbReference type="GO" id="GO:0046872">
    <property type="term" value="F:metal ion binding"/>
    <property type="evidence" value="ECO:0007669"/>
    <property type="project" value="UniProtKB-KW"/>
</dbReference>
<comment type="catalytic activity">
    <reaction evidence="11">
        <text>N(6)-(pyridoxal phosphate)-L-lysyl-[4-amino-5-hydroxymethyl-2-methylpyrimidine phosphate synthase] + L-histidyl-[4-amino-5-hydroxymethyl-2-methylpyrimidine phosphate synthase] + 2 Fe(3+) + 4 H2O = L-lysyl-[4-amino-5-hydroxymethyl-2-methylpyrimidine phosphate synthase] + (2S)-2-amino-5-hydroxy-4-oxopentanoyl-[4-amino-5-hydroxymethyl-2-methylpyrimidine phosphate synthase] + 4-amino-2-methyl-5-(phosphooxymethyl)pyrimidine + 3-oxopropanoate + 2 Fe(2+) + 2 H(+)</text>
        <dbReference type="Rhea" id="RHEA:65756"/>
        <dbReference type="Rhea" id="RHEA-COMP:16892"/>
        <dbReference type="Rhea" id="RHEA-COMP:16893"/>
        <dbReference type="Rhea" id="RHEA-COMP:16894"/>
        <dbReference type="Rhea" id="RHEA-COMP:16895"/>
        <dbReference type="ChEBI" id="CHEBI:15377"/>
        <dbReference type="ChEBI" id="CHEBI:15378"/>
        <dbReference type="ChEBI" id="CHEBI:29033"/>
        <dbReference type="ChEBI" id="CHEBI:29034"/>
        <dbReference type="ChEBI" id="CHEBI:29969"/>
        <dbReference type="ChEBI" id="CHEBI:29979"/>
        <dbReference type="ChEBI" id="CHEBI:33190"/>
        <dbReference type="ChEBI" id="CHEBI:58354"/>
        <dbReference type="ChEBI" id="CHEBI:143915"/>
        <dbReference type="ChEBI" id="CHEBI:157692"/>
    </reaction>
    <physiologicalReaction direction="left-to-right" evidence="11">
        <dbReference type="Rhea" id="RHEA:65757"/>
    </physiologicalReaction>
</comment>
<comment type="pathway">
    <text evidence="2">Cofactor biosynthesis; thiamine diphosphate biosynthesis.</text>
</comment>
<reference evidence="13 14" key="1">
    <citation type="submission" date="2015-09" db="EMBL/GenBank/DDBJ databases">
        <title>Identification and resolution of microdiversity through metagenomic sequencing of parallel consortia.</title>
        <authorList>
            <person name="Nelson W.C."/>
            <person name="Romine M.F."/>
            <person name="Lindemann S.R."/>
        </authorList>
    </citation>
    <scope>NUCLEOTIDE SEQUENCE [LARGE SCALE GENOMIC DNA]</scope>
    <source>
        <strain evidence="13">Ana</strain>
    </source>
</reference>
<comment type="subunit">
    <text evidence="4">Homodimer.</text>
</comment>
<dbReference type="EMBL" id="LJZR01000008">
    <property type="protein sequence ID" value="KPQ36054.1"/>
    <property type="molecule type" value="Genomic_DNA"/>
</dbReference>
<dbReference type="AlphaFoldDB" id="A0A0P8BQ06"/>
<dbReference type="Proteomes" id="UP000050465">
    <property type="component" value="Unassembled WGS sequence"/>
</dbReference>
<keyword evidence="6" id="KW-0479">Metal-binding</keyword>
<evidence type="ECO:0000256" key="3">
    <source>
        <dbReference type="ARBA" id="ARBA00009406"/>
    </source>
</evidence>
<dbReference type="STRING" id="1666911.HLUCCA11_07535"/>
<evidence type="ECO:0000256" key="8">
    <source>
        <dbReference type="ARBA" id="ARBA00022977"/>
    </source>
</evidence>
<evidence type="ECO:0000259" key="12">
    <source>
        <dbReference type="Pfam" id="PF09084"/>
    </source>
</evidence>
<dbReference type="PANTHER" id="PTHR31528">
    <property type="entry name" value="4-AMINO-5-HYDROXYMETHYL-2-METHYLPYRIMIDINE PHOSPHATE SYNTHASE THI11-RELATED"/>
    <property type="match status" value="1"/>
</dbReference>
<evidence type="ECO:0000256" key="6">
    <source>
        <dbReference type="ARBA" id="ARBA00022723"/>
    </source>
</evidence>
<dbReference type="Pfam" id="PF09084">
    <property type="entry name" value="NMT1"/>
    <property type="match status" value="1"/>
</dbReference>
<keyword evidence="8" id="KW-0784">Thiamine biosynthesis</keyword>
<evidence type="ECO:0000313" key="14">
    <source>
        <dbReference type="Proteomes" id="UP000050465"/>
    </source>
</evidence>
<evidence type="ECO:0000256" key="7">
    <source>
        <dbReference type="ARBA" id="ARBA00022898"/>
    </source>
</evidence>
<proteinExistence type="inferred from homology"/>
<dbReference type="PANTHER" id="PTHR31528:SF1">
    <property type="entry name" value="4-AMINO-5-HYDROXYMETHYL-2-METHYLPYRIMIDINE PHOSPHATE SYNTHASE THI11-RELATED"/>
    <property type="match status" value="1"/>
</dbReference>
<protein>
    <recommendedName>
        <fullName evidence="10">Thiamine pyrimidine synthase</fullName>
    </recommendedName>
</protein>
<name>A0A0P8BQ06_9CYAN</name>
<comment type="caution">
    <text evidence="13">The sequence shown here is derived from an EMBL/GenBank/DDBJ whole genome shotgun (WGS) entry which is preliminary data.</text>
</comment>
<dbReference type="Gene3D" id="3.40.190.10">
    <property type="entry name" value="Periplasmic binding protein-like II"/>
    <property type="match status" value="2"/>
</dbReference>
<dbReference type="GO" id="GO:0016740">
    <property type="term" value="F:transferase activity"/>
    <property type="evidence" value="ECO:0007669"/>
    <property type="project" value="UniProtKB-KW"/>
</dbReference>
<gene>
    <name evidence="13" type="ORF">HLUCCA11_07535</name>
</gene>
<organism evidence="13 14">
    <name type="scientific">Phormidesmis priestleyi Ana</name>
    <dbReference type="NCBI Taxonomy" id="1666911"/>
    <lineage>
        <taxon>Bacteria</taxon>
        <taxon>Bacillati</taxon>
        <taxon>Cyanobacteriota</taxon>
        <taxon>Cyanophyceae</taxon>
        <taxon>Leptolyngbyales</taxon>
        <taxon>Leptolyngbyaceae</taxon>
        <taxon>Phormidesmis</taxon>
    </lineage>
</organism>
<dbReference type="SUPFAM" id="SSF53850">
    <property type="entry name" value="Periplasmic binding protein-like II"/>
    <property type="match status" value="1"/>
</dbReference>
<keyword evidence="7" id="KW-0663">Pyridoxal phosphate</keyword>
<evidence type="ECO:0000256" key="4">
    <source>
        <dbReference type="ARBA" id="ARBA00011738"/>
    </source>
</evidence>
<dbReference type="PATRIC" id="fig|1666911.3.peg.3811"/>
<feature type="domain" description="SsuA/THI5-like" evidence="12">
    <location>
        <begin position="49"/>
        <end position="257"/>
    </location>
</feature>
<comment type="function">
    <text evidence="1">Responsible for the formation of the pyrimidine heterocycle in the thiamine biosynthesis pathway. Catalyzes the formation of hydroxymethylpyrimidine phosphate (HMP-P) from histidine and pyridoxal phosphate (PLP). The protein uses PLP and the active site histidine to form HMP-P, generating an inactive enzyme. The enzyme can only undergo a single turnover, which suggests it is a suicide enzyme.</text>
</comment>
<evidence type="ECO:0000256" key="1">
    <source>
        <dbReference type="ARBA" id="ARBA00003469"/>
    </source>
</evidence>
<dbReference type="GO" id="GO:0009228">
    <property type="term" value="P:thiamine biosynthetic process"/>
    <property type="evidence" value="ECO:0007669"/>
    <property type="project" value="UniProtKB-KW"/>
</dbReference>
<accession>A0A0P8BQ06</accession>
<dbReference type="InterPro" id="IPR027939">
    <property type="entry name" value="NMT1/THI5"/>
</dbReference>
<keyword evidence="5" id="KW-0808">Transferase</keyword>
<evidence type="ECO:0000256" key="11">
    <source>
        <dbReference type="ARBA" id="ARBA00048179"/>
    </source>
</evidence>
<keyword evidence="9" id="KW-0408">Iron</keyword>
<dbReference type="InterPro" id="IPR015168">
    <property type="entry name" value="SsuA/THI5"/>
</dbReference>
<comment type="similarity">
    <text evidence="3">Belongs to the NMT1/THI5 family.</text>
</comment>
<evidence type="ECO:0000256" key="10">
    <source>
        <dbReference type="ARBA" id="ARBA00033171"/>
    </source>
</evidence>
<evidence type="ECO:0000256" key="2">
    <source>
        <dbReference type="ARBA" id="ARBA00004948"/>
    </source>
</evidence>
<dbReference type="PROSITE" id="PS51318">
    <property type="entry name" value="TAT"/>
    <property type="match status" value="1"/>
</dbReference>
<dbReference type="InterPro" id="IPR006311">
    <property type="entry name" value="TAT_signal"/>
</dbReference>
<evidence type="ECO:0000256" key="9">
    <source>
        <dbReference type="ARBA" id="ARBA00023004"/>
    </source>
</evidence>